<dbReference type="Gene3D" id="3.40.720.10">
    <property type="entry name" value="Alkaline Phosphatase, subunit A"/>
    <property type="match status" value="1"/>
</dbReference>
<name>A0A0D6LSH5_9BILA</name>
<dbReference type="InterPro" id="IPR017850">
    <property type="entry name" value="Alkaline_phosphatase_core_sf"/>
</dbReference>
<reference evidence="1 2" key="1">
    <citation type="submission" date="2013-05" db="EMBL/GenBank/DDBJ databases">
        <title>Draft genome of the parasitic nematode Anyclostoma ceylanicum.</title>
        <authorList>
            <person name="Mitreva M."/>
        </authorList>
    </citation>
    <scope>NUCLEOTIDE SEQUENCE [LARGE SCALE GENOMIC DNA]</scope>
</reference>
<dbReference type="GO" id="GO:0016787">
    <property type="term" value="F:hydrolase activity"/>
    <property type="evidence" value="ECO:0007669"/>
    <property type="project" value="UniProtKB-ARBA"/>
</dbReference>
<protein>
    <submittedName>
        <fullName evidence="1">Uncharacterized protein</fullName>
    </submittedName>
</protein>
<keyword evidence="2" id="KW-1185">Reference proteome</keyword>
<dbReference type="InterPro" id="IPR002591">
    <property type="entry name" value="Phosphodiest/P_Trfase"/>
</dbReference>
<evidence type="ECO:0000313" key="2">
    <source>
        <dbReference type="Proteomes" id="UP000054495"/>
    </source>
</evidence>
<dbReference type="PANTHER" id="PTHR10151">
    <property type="entry name" value="ECTONUCLEOTIDE PYROPHOSPHATASE/PHOSPHODIESTERASE"/>
    <property type="match status" value="1"/>
</dbReference>
<dbReference type="EMBL" id="KE124928">
    <property type="protein sequence ID" value="EPB74809.1"/>
    <property type="molecule type" value="Genomic_DNA"/>
</dbReference>
<dbReference type="SUPFAM" id="SSF53649">
    <property type="entry name" value="Alkaline phosphatase-like"/>
    <property type="match status" value="1"/>
</dbReference>
<gene>
    <name evidence="1" type="ORF">ANCCEY_06116</name>
</gene>
<evidence type="ECO:0000313" key="1">
    <source>
        <dbReference type="EMBL" id="EPB74809.1"/>
    </source>
</evidence>
<dbReference type="PANTHER" id="PTHR10151:SF120">
    <property type="entry name" value="BIS(5'-ADENOSYL)-TRIPHOSPHATASE"/>
    <property type="match status" value="1"/>
</dbReference>
<proteinExistence type="predicted"/>
<organism evidence="1 2">
    <name type="scientific">Ancylostoma ceylanicum</name>
    <dbReference type="NCBI Taxonomy" id="53326"/>
    <lineage>
        <taxon>Eukaryota</taxon>
        <taxon>Metazoa</taxon>
        <taxon>Ecdysozoa</taxon>
        <taxon>Nematoda</taxon>
        <taxon>Chromadorea</taxon>
        <taxon>Rhabditida</taxon>
        <taxon>Rhabditina</taxon>
        <taxon>Rhabditomorpha</taxon>
        <taxon>Strongyloidea</taxon>
        <taxon>Ancylostomatidae</taxon>
        <taxon>Ancylostomatinae</taxon>
        <taxon>Ancylostoma</taxon>
    </lineage>
</organism>
<dbReference type="AlphaFoldDB" id="A0A0D6LSH5"/>
<dbReference type="Proteomes" id="UP000054495">
    <property type="component" value="Unassembled WGS sequence"/>
</dbReference>
<dbReference type="Pfam" id="PF01663">
    <property type="entry name" value="Phosphodiest"/>
    <property type="match status" value="1"/>
</dbReference>
<accession>A0A0D6LSH5</accession>
<sequence length="64" mass="7345">MTIERYIAEPDHTLHLNGFYNGELFRTLTQLDKLFAHLIDKLKSTGLSQHLNIIFTADHGHAQV</sequence>